<reference evidence="7 8" key="1">
    <citation type="submission" date="2019-01" db="EMBL/GenBank/DDBJ databases">
        <title>Filimonas sp. strain TTM-71.</title>
        <authorList>
            <person name="Chen W.-M."/>
        </authorList>
    </citation>
    <scope>NUCLEOTIDE SEQUENCE [LARGE SCALE GENOMIC DNA]</scope>
    <source>
        <strain evidence="7 8">TTM-71</strain>
    </source>
</reference>
<dbReference type="GO" id="GO:0016987">
    <property type="term" value="F:sigma factor activity"/>
    <property type="evidence" value="ECO:0007669"/>
    <property type="project" value="UniProtKB-KW"/>
</dbReference>
<dbReference type="Pfam" id="PF04542">
    <property type="entry name" value="Sigma70_r2"/>
    <property type="match status" value="1"/>
</dbReference>
<evidence type="ECO:0000313" key="7">
    <source>
        <dbReference type="EMBL" id="RXK81033.1"/>
    </source>
</evidence>
<accession>A0A4Q1D042</accession>
<keyword evidence="4" id="KW-0804">Transcription</keyword>
<dbReference type="InterPro" id="IPR036388">
    <property type="entry name" value="WH-like_DNA-bd_sf"/>
</dbReference>
<keyword evidence="3" id="KW-0731">Sigma factor</keyword>
<dbReference type="Proteomes" id="UP000290545">
    <property type="component" value="Unassembled WGS sequence"/>
</dbReference>
<proteinExistence type="inferred from homology"/>
<evidence type="ECO:0000259" key="6">
    <source>
        <dbReference type="Pfam" id="PF08281"/>
    </source>
</evidence>
<dbReference type="CDD" id="cd06171">
    <property type="entry name" value="Sigma70_r4"/>
    <property type="match status" value="1"/>
</dbReference>
<keyword evidence="8" id="KW-1185">Reference proteome</keyword>
<protein>
    <submittedName>
        <fullName evidence="7">Sigma-70 family RNA polymerase sigma factor</fullName>
    </submittedName>
</protein>
<dbReference type="EMBL" id="SDHZ01000005">
    <property type="protein sequence ID" value="RXK81033.1"/>
    <property type="molecule type" value="Genomic_DNA"/>
</dbReference>
<dbReference type="OrthoDB" id="9780326at2"/>
<name>A0A4Q1D042_9BACT</name>
<dbReference type="AlphaFoldDB" id="A0A4Q1D042"/>
<dbReference type="Gene3D" id="1.10.10.10">
    <property type="entry name" value="Winged helix-like DNA-binding domain superfamily/Winged helix DNA-binding domain"/>
    <property type="match status" value="1"/>
</dbReference>
<dbReference type="GO" id="GO:0003677">
    <property type="term" value="F:DNA binding"/>
    <property type="evidence" value="ECO:0007669"/>
    <property type="project" value="InterPro"/>
</dbReference>
<organism evidence="7 8">
    <name type="scientific">Filimonas effusa</name>
    <dbReference type="NCBI Taxonomy" id="2508721"/>
    <lineage>
        <taxon>Bacteria</taxon>
        <taxon>Pseudomonadati</taxon>
        <taxon>Bacteroidota</taxon>
        <taxon>Chitinophagia</taxon>
        <taxon>Chitinophagales</taxon>
        <taxon>Chitinophagaceae</taxon>
        <taxon>Filimonas</taxon>
    </lineage>
</organism>
<gene>
    <name evidence="7" type="ORF">ESB13_23045</name>
</gene>
<dbReference type="NCBIfam" id="TIGR02937">
    <property type="entry name" value="sigma70-ECF"/>
    <property type="match status" value="1"/>
</dbReference>
<evidence type="ECO:0000259" key="5">
    <source>
        <dbReference type="Pfam" id="PF04542"/>
    </source>
</evidence>
<feature type="domain" description="RNA polymerase sigma-70 region 2" evidence="5">
    <location>
        <begin position="9"/>
        <end position="76"/>
    </location>
</feature>
<dbReference type="InterPro" id="IPR007627">
    <property type="entry name" value="RNA_pol_sigma70_r2"/>
</dbReference>
<comment type="caution">
    <text evidence="7">The sequence shown here is derived from an EMBL/GenBank/DDBJ whole genome shotgun (WGS) entry which is preliminary data.</text>
</comment>
<sequence length="161" mass="18819">MEKEFTQLLNTHRGLIYKVCNLYCSSQEDKQDLFQEIVLQLWKSYATFNENKGRFSTWLYRVALNTAITHHRKEQKKPRSVYLEHIQIPEPADPGLDSEDIRLLYKAIEQLSPVEKAVILLYLDGKSYEEIAEITGITRTNAGVKLNRTRQKLDKIFKTIS</sequence>
<evidence type="ECO:0000256" key="3">
    <source>
        <dbReference type="ARBA" id="ARBA00023082"/>
    </source>
</evidence>
<feature type="domain" description="RNA polymerase sigma factor 70 region 4 type 2" evidence="6">
    <location>
        <begin position="102"/>
        <end position="153"/>
    </location>
</feature>
<evidence type="ECO:0000256" key="4">
    <source>
        <dbReference type="ARBA" id="ARBA00023163"/>
    </source>
</evidence>
<dbReference type="InterPro" id="IPR014284">
    <property type="entry name" value="RNA_pol_sigma-70_dom"/>
</dbReference>
<evidence type="ECO:0000256" key="2">
    <source>
        <dbReference type="ARBA" id="ARBA00023015"/>
    </source>
</evidence>
<keyword evidence="2" id="KW-0805">Transcription regulation</keyword>
<dbReference type="PANTHER" id="PTHR43133">
    <property type="entry name" value="RNA POLYMERASE ECF-TYPE SIGMA FACTO"/>
    <property type="match status" value="1"/>
</dbReference>
<dbReference type="Gene3D" id="1.10.1740.10">
    <property type="match status" value="1"/>
</dbReference>
<dbReference type="InterPro" id="IPR013324">
    <property type="entry name" value="RNA_pol_sigma_r3/r4-like"/>
</dbReference>
<dbReference type="InterPro" id="IPR013249">
    <property type="entry name" value="RNA_pol_sigma70_r4_t2"/>
</dbReference>
<dbReference type="Pfam" id="PF08281">
    <property type="entry name" value="Sigma70_r4_2"/>
    <property type="match status" value="1"/>
</dbReference>
<dbReference type="SUPFAM" id="SSF88946">
    <property type="entry name" value="Sigma2 domain of RNA polymerase sigma factors"/>
    <property type="match status" value="1"/>
</dbReference>
<dbReference type="InterPro" id="IPR039425">
    <property type="entry name" value="RNA_pol_sigma-70-like"/>
</dbReference>
<dbReference type="PANTHER" id="PTHR43133:SF45">
    <property type="entry name" value="RNA POLYMERASE ECF-TYPE SIGMA FACTOR"/>
    <property type="match status" value="1"/>
</dbReference>
<dbReference type="InterPro" id="IPR013325">
    <property type="entry name" value="RNA_pol_sigma_r2"/>
</dbReference>
<dbReference type="RefSeq" id="WP_129006316.1">
    <property type="nucleotide sequence ID" value="NZ_SDHZ01000005.1"/>
</dbReference>
<evidence type="ECO:0000313" key="8">
    <source>
        <dbReference type="Proteomes" id="UP000290545"/>
    </source>
</evidence>
<dbReference type="SUPFAM" id="SSF88659">
    <property type="entry name" value="Sigma3 and sigma4 domains of RNA polymerase sigma factors"/>
    <property type="match status" value="1"/>
</dbReference>
<dbReference type="GO" id="GO:0006352">
    <property type="term" value="P:DNA-templated transcription initiation"/>
    <property type="evidence" value="ECO:0007669"/>
    <property type="project" value="InterPro"/>
</dbReference>
<comment type="similarity">
    <text evidence="1">Belongs to the sigma-70 factor family. ECF subfamily.</text>
</comment>
<evidence type="ECO:0000256" key="1">
    <source>
        <dbReference type="ARBA" id="ARBA00010641"/>
    </source>
</evidence>